<protein>
    <submittedName>
        <fullName evidence="2">Uncharacterized protein</fullName>
    </submittedName>
</protein>
<feature type="compositionally biased region" description="Polar residues" evidence="1">
    <location>
        <begin position="94"/>
        <end position="104"/>
    </location>
</feature>
<dbReference type="AlphaFoldDB" id="A0AAV7VS33"/>
<evidence type="ECO:0000313" key="3">
    <source>
        <dbReference type="Proteomes" id="UP001066276"/>
    </source>
</evidence>
<reference evidence="2" key="1">
    <citation type="journal article" date="2022" name="bioRxiv">
        <title>Sequencing and chromosome-scale assembly of the giantPleurodeles waltlgenome.</title>
        <authorList>
            <person name="Brown T."/>
            <person name="Elewa A."/>
            <person name="Iarovenko S."/>
            <person name="Subramanian E."/>
            <person name="Araus A.J."/>
            <person name="Petzold A."/>
            <person name="Susuki M."/>
            <person name="Suzuki K.-i.T."/>
            <person name="Hayashi T."/>
            <person name="Toyoda A."/>
            <person name="Oliveira C."/>
            <person name="Osipova E."/>
            <person name="Leigh N.D."/>
            <person name="Simon A."/>
            <person name="Yun M.H."/>
        </authorList>
    </citation>
    <scope>NUCLEOTIDE SEQUENCE</scope>
    <source>
        <strain evidence="2">20211129_DDA</strain>
        <tissue evidence="2">Liver</tissue>
    </source>
</reference>
<dbReference type="Proteomes" id="UP001066276">
    <property type="component" value="Chromosome 2_1"/>
</dbReference>
<proteinExistence type="predicted"/>
<keyword evidence="3" id="KW-1185">Reference proteome</keyword>
<evidence type="ECO:0000313" key="2">
    <source>
        <dbReference type="EMBL" id="KAJ1204499.1"/>
    </source>
</evidence>
<feature type="region of interest" description="Disordered" evidence="1">
    <location>
        <begin position="38"/>
        <end position="104"/>
    </location>
</feature>
<comment type="caution">
    <text evidence="2">The sequence shown here is derived from an EMBL/GenBank/DDBJ whole genome shotgun (WGS) entry which is preliminary data.</text>
</comment>
<gene>
    <name evidence="2" type="ORF">NDU88_008276</name>
</gene>
<organism evidence="2 3">
    <name type="scientific">Pleurodeles waltl</name>
    <name type="common">Iberian ribbed newt</name>
    <dbReference type="NCBI Taxonomy" id="8319"/>
    <lineage>
        <taxon>Eukaryota</taxon>
        <taxon>Metazoa</taxon>
        <taxon>Chordata</taxon>
        <taxon>Craniata</taxon>
        <taxon>Vertebrata</taxon>
        <taxon>Euteleostomi</taxon>
        <taxon>Amphibia</taxon>
        <taxon>Batrachia</taxon>
        <taxon>Caudata</taxon>
        <taxon>Salamandroidea</taxon>
        <taxon>Salamandridae</taxon>
        <taxon>Pleurodelinae</taxon>
        <taxon>Pleurodeles</taxon>
    </lineage>
</organism>
<dbReference type="EMBL" id="JANPWB010000003">
    <property type="protein sequence ID" value="KAJ1204499.1"/>
    <property type="molecule type" value="Genomic_DNA"/>
</dbReference>
<evidence type="ECO:0000256" key="1">
    <source>
        <dbReference type="SAM" id="MobiDB-lite"/>
    </source>
</evidence>
<accession>A0AAV7VS33</accession>
<sequence length="104" mass="10320">MGPSWHPSAVARAAPAVPGLDVLYHISGSSQVYAGLTAGDGRNHSVPDNPGARRRHTSPCQAPASLATSACGVAIPPGPGLSRDHGVGAPKATPATTKGQSPPI</sequence>
<name>A0AAV7VS33_PLEWA</name>